<reference evidence="2" key="1">
    <citation type="journal article" date="2023" name="Plants (Basel)">
        <title>Genomic Analysis of Leptolyngbya boryana CZ1 Reveals Efficient Carbon Fixation Modules.</title>
        <authorList>
            <person name="Bai X."/>
            <person name="Wang H."/>
            <person name="Cheng W."/>
            <person name="Wang J."/>
            <person name="Ma M."/>
            <person name="Hu H."/>
            <person name="Song Z."/>
            <person name="Ma H."/>
            <person name="Fan Y."/>
            <person name="Du C."/>
            <person name="Xu J."/>
        </authorList>
    </citation>
    <scope>NUCLEOTIDE SEQUENCE</scope>
    <source>
        <strain evidence="2">CZ1</strain>
    </source>
</reference>
<feature type="chain" id="PRO_5041639184" description="SPOR domain-containing protein" evidence="1">
    <location>
        <begin position="29"/>
        <end position="241"/>
    </location>
</feature>
<organism evidence="2">
    <name type="scientific">Leptolyngbya boryana CZ1</name>
    <dbReference type="NCBI Taxonomy" id="3060204"/>
    <lineage>
        <taxon>Bacteria</taxon>
        <taxon>Bacillati</taxon>
        <taxon>Cyanobacteriota</taxon>
        <taxon>Cyanophyceae</taxon>
        <taxon>Leptolyngbyales</taxon>
        <taxon>Leptolyngbyaceae</taxon>
        <taxon>Leptolyngbya group</taxon>
        <taxon>Leptolyngbya</taxon>
    </lineage>
</organism>
<evidence type="ECO:0008006" key="3">
    <source>
        <dbReference type="Google" id="ProtNLM"/>
    </source>
</evidence>
<proteinExistence type="predicted"/>
<dbReference type="RefSeq" id="WP_316425783.1">
    <property type="nucleotide sequence ID" value="NZ_CP130144.1"/>
</dbReference>
<keyword evidence="1" id="KW-0732">Signal</keyword>
<accession>A0AA96WPW1</accession>
<dbReference type="AlphaFoldDB" id="A0AA96WPW1"/>
<gene>
    <name evidence="2" type="ORF">Q2T42_16870</name>
</gene>
<name>A0AA96WPW1_LEPBY</name>
<feature type="signal peptide" evidence="1">
    <location>
        <begin position="1"/>
        <end position="28"/>
    </location>
</feature>
<protein>
    <recommendedName>
        <fullName evidence="3">SPOR domain-containing protein</fullName>
    </recommendedName>
</protein>
<reference evidence="2" key="2">
    <citation type="submission" date="2023-07" db="EMBL/GenBank/DDBJ databases">
        <authorList>
            <person name="Bai X.-H."/>
            <person name="Wang H.-H."/>
            <person name="Wang J."/>
            <person name="Ma M.-Y."/>
            <person name="Hu H.-H."/>
            <person name="Song Z.-L."/>
            <person name="Ma H.-G."/>
            <person name="Fan Y."/>
            <person name="Du C.-Y."/>
            <person name="Xu J.-C."/>
        </authorList>
    </citation>
    <scope>NUCLEOTIDE SEQUENCE</scope>
    <source>
        <strain evidence="2">CZ1</strain>
    </source>
</reference>
<dbReference type="EMBL" id="CP130144">
    <property type="protein sequence ID" value="WNZ43518.1"/>
    <property type="molecule type" value="Genomic_DNA"/>
</dbReference>
<sequence length="241" mass="26291">MPQMPFQTVFKAIAGMTLVLNVIPPASAQLANCQAPRSNEPLLLVVTRTPEAQARLRSVISRDAEVSVCNYFGETVTRIGGYRDTDTANSWAGYLNETVKLRTFVALPAGGQVASQPEVPVQEIGLSREPVRTATLSPEPINPNPSGYNPRALEDGFAVIVNHYNRPEVAAQMQQILNRNIGLVSFEQRPFLLAVHTRDRGSADRIMQILNDRGFAAMLVSGRRLTLLTPVVQTDSAIGGR</sequence>
<evidence type="ECO:0000256" key="1">
    <source>
        <dbReference type="SAM" id="SignalP"/>
    </source>
</evidence>
<evidence type="ECO:0000313" key="2">
    <source>
        <dbReference type="EMBL" id="WNZ43518.1"/>
    </source>
</evidence>